<reference evidence="1" key="1">
    <citation type="journal article" date="2014" name="Front. Microbiol.">
        <title>High frequency of phylogenetically diverse reductive dehalogenase-homologous genes in deep subseafloor sedimentary metagenomes.</title>
        <authorList>
            <person name="Kawai M."/>
            <person name="Futagami T."/>
            <person name="Toyoda A."/>
            <person name="Takaki Y."/>
            <person name="Nishi S."/>
            <person name="Hori S."/>
            <person name="Arai W."/>
            <person name="Tsubouchi T."/>
            <person name="Morono Y."/>
            <person name="Uchiyama I."/>
            <person name="Ito T."/>
            <person name="Fujiyama A."/>
            <person name="Inagaki F."/>
            <person name="Takami H."/>
        </authorList>
    </citation>
    <scope>NUCLEOTIDE SEQUENCE</scope>
    <source>
        <strain evidence="1">Expedition CK06-06</strain>
    </source>
</reference>
<gene>
    <name evidence="1" type="ORF">S01H1_52233</name>
</gene>
<dbReference type="AlphaFoldDB" id="X0VRI3"/>
<dbReference type="EMBL" id="BARS01033755">
    <property type="protein sequence ID" value="GAG15063.1"/>
    <property type="molecule type" value="Genomic_DNA"/>
</dbReference>
<accession>X0VRI3</accession>
<sequence length="131" mass="15038">MVNQEDNYEKEPDPTKEAFFSGMEDIEKEIASEALELVKHALSLLESQFYDDSIEILRQAVGLYAQINKDLEVEALKGKIENIYLLREENFKKRELQTLDEIENIQGSPISEQAEDNLYDQADKLIVEAIG</sequence>
<feature type="non-terminal residue" evidence="1">
    <location>
        <position position="131"/>
    </location>
</feature>
<evidence type="ECO:0000313" key="1">
    <source>
        <dbReference type="EMBL" id="GAG15063.1"/>
    </source>
</evidence>
<organism evidence="1">
    <name type="scientific">marine sediment metagenome</name>
    <dbReference type="NCBI Taxonomy" id="412755"/>
    <lineage>
        <taxon>unclassified sequences</taxon>
        <taxon>metagenomes</taxon>
        <taxon>ecological metagenomes</taxon>
    </lineage>
</organism>
<name>X0VRI3_9ZZZZ</name>
<protein>
    <submittedName>
        <fullName evidence="1">Uncharacterized protein</fullName>
    </submittedName>
</protein>
<proteinExistence type="predicted"/>
<comment type="caution">
    <text evidence="1">The sequence shown here is derived from an EMBL/GenBank/DDBJ whole genome shotgun (WGS) entry which is preliminary data.</text>
</comment>